<evidence type="ECO:0000313" key="4">
    <source>
        <dbReference type="Proteomes" id="UP000681425"/>
    </source>
</evidence>
<dbReference type="Proteomes" id="UP000681425">
    <property type="component" value="Chromosome"/>
</dbReference>
<sequence>MLRAAALRRPDAPFLHFRGASWTFGEVDRKASQFAHFLGTLNVRAGDKVAIFLPNAPEWIFAWLGCAKANVIYVPINTEYNGDILAHQLGKAEVAAIVVAGEFVGRILHVRDRLPTLRTLIEVDDEGQGLDGGDLVRVAFADMDASPDTDVVVPVAHYDPHAIAFTSGTTGPSKGALAPHCHAVTFALDTARTMSLQEGEKIYNSGMPLFHSLASWMGLLPALITCSEYMLLEKFSASRFWPEVHSFGATVALGVFTLPPILMKQPPRGDDGRVMLRRFIVTQHNEDFERRYNGCRLLNTYGQTETGCVTLTPYGEPPRPGSCGRVNEETFEVRIVDDHDNECPIGTPGEITVRPKLPYVMMSEYYNMPAETNAAFRNLWFHTGDRGKMDEDGYMYFVDRKKDAMRRRGENISSYEIESVINRHEAVLECAVVAVPSPFGEDDLKAVVIVKPGETISHLELWAFFEDNMPRFWIPRYIEFRDGLPKTPNQKVLKYQIREQGILGDCMDREALSASIEA</sequence>
<name>A0A975K8P3_9SPHN</name>
<dbReference type="InterPro" id="IPR050237">
    <property type="entry name" value="ATP-dep_AMP-bd_enzyme"/>
</dbReference>
<dbReference type="InterPro" id="IPR000873">
    <property type="entry name" value="AMP-dep_synth/lig_dom"/>
</dbReference>
<accession>A0A975K8P3</accession>
<gene>
    <name evidence="3" type="ORF">KFK14_05250</name>
</gene>
<dbReference type="InterPro" id="IPR042099">
    <property type="entry name" value="ANL_N_sf"/>
</dbReference>
<reference evidence="3" key="1">
    <citation type="submission" date="2021-04" db="EMBL/GenBank/DDBJ databases">
        <title>Isolation of p-tert-butylphenol degrading bacteria Sphingobium phenoxybenzoativorans Tas13 from active sludge.</title>
        <authorList>
            <person name="Li Y."/>
        </authorList>
    </citation>
    <scope>NUCLEOTIDE SEQUENCE</scope>
    <source>
        <strain evidence="3">Tas13</strain>
    </source>
</reference>
<dbReference type="Gene3D" id="3.30.300.30">
    <property type="match status" value="1"/>
</dbReference>
<dbReference type="EMBL" id="CP073910">
    <property type="protein sequence ID" value="QUT06848.1"/>
    <property type="molecule type" value="Genomic_DNA"/>
</dbReference>
<dbReference type="PROSITE" id="PS00455">
    <property type="entry name" value="AMP_BINDING"/>
    <property type="match status" value="1"/>
</dbReference>
<keyword evidence="4" id="KW-1185">Reference proteome</keyword>
<feature type="domain" description="AMP-dependent synthetase/ligase" evidence="1">
    <location>
        <begin position="3"/>
        <end position="366"/>
    </location>
</feature>
<dbReference type="InterPro" id="IPR020845">
    <property type="entry name" value="AMP-binding_CS"/>
</dbReference>
<evidence type="ECO:0000259" key="1">
    <source>
        <dbReference type="Pfam" id="PF00501"/>
    </source>
</evidence>
<dbReference type="PANTHER" id="PTHR43767">
    <property type="entry name" value="LONG-CHAIN-FATTY-ACID--COA LIGASE"/>
    <property type="match status" value="1"/>
</dbReference>
<dbReference type="GO" id="GO:0016878">
    <property type="term" value="F:acid-thiol ligase activity"/>
    <property type="evidence" value="ECO:0007669"/>
    <property type="project" value="UniProtKB-ARBA"/>
</dbReference>
<organism evidence="3 4">
    <name type="scientific">Sphingobium phenoxybenzoativorans</name>
    <dbReference type="NCBI Taxonomy" id="1592790"/>
    <lineage>
        <taxon>Bacteria</taxon>
        <taxon>Pseudomonadati</taxon>
        <taxon>Pseudomonadota</taxon>
        <taxon>Alphaproteobacteria</taxon>
        <taxon>Sphingomonadales</taxon>
        <taxon>Sphingomonadaceae</taxon>
        <taxon>Sphingobium</taxon>
    </lineage>
</organism>
<dbReference type="SUPFAM" id="SSF56801">
    <property type="entry name" value="Acetyl-CoA synthetase-like"/>
    <property type="match status" value="1"/>
</dbReference>
<dbReference type="InterPro" id="IPR025110">
    <property type="entry name" value="AMP-bd_C"/>
</dbReference>
<protein>
    <submittedName>
        <fullName evidence="3">AMP-binding protein</fullName>
    </submittedName>
</protein>
<dbReference type="Gene3D" id="3.40.50.12780">
    <property type="entry name" value="N-terminal domain of ligase-like"/>
    <property type="match status" value="1"/>
</dbReference>
<dbReference type="KEGG" id="spph:KFK14_05250"/>
<dbReference type="Pfam" id="PF00501">
    <property type="entry name" value="AMP-binding"/>
    <property type="match status" value="1"/>
</dbReference>
<evidence type="ECO:0000259" key="2">
    <source>
        <dbReference type="Pfam" id="PF13193"/>
    </source>
</evidence>
<dbReference type="InterPro" id="IPR045851">
    <property type="entry name" value="AMP-bd_C_sf"/>
</dbReference>
<dbReference type="PANTHER" id="PTHR43767:SF1">
    <property type="entry name" value="NONRIBOSOMAL PEPTIDE SYNTHASE PES1 (EUROFUNG)-RELATED"/>
    <property type="match status" value="1"/>
</dbReference>
<dbReference type="AlphaFoldDB" id="A0A975K8P3"/>
<feature type="domain" description="AMP-binding enzyme C-terminal" evidence="2">
    <location>
        <begin position="416"/>
        <end position="491"/>
    </location>
</feature>
<dbReference type="Pfam" id="PF13193">
    <property type="entry name" value="AMP-binding_C"/>
    <property type="match status" value="1"/>
</dbReference>
<evidence type="ECO:0000313" key="3">
    <source>
        <dbReference type="EMBL" id="QUT06848.1"/>
    </source>
</evidence>
<proteinExistence type="predicted"/>